<sequence length="167" mass="19031">MTTTHDSNDGRHDFDFLVGEWHVHHRKLARMADPACDEWVEFDGIQWMRQVVGGLGNVDNLRVERMPDGSSFEGMSLRLFDPETGLWSIRWASTAAPGHLDPPVTGRWDGKHGRFHGTDTVAGKAILVQFDWTVTDENTAQWCQAFSFDDGTTWVPNWQMSFSRISH</sequence>
<dbReference type="RefSeq" id="WP_212519919.1">
    <property type="nucleotide sequence ID" value="NZ_JAGSOH010000066.1"/>
</dbReference>
<protein>
    <recommendedName>
        <fullName evidence="3">DUF1579 domain-containing protein</fullName>
    </recommendedName>
</protein>
<dbReference type="Proteomes" id="UP000676325">
    <property type="component" value="Unassembled WGS sequence"/>
</dbReference>
<name>A0A941E9L9_9ACTN</name>
<evidence type="ECO:0000313" key="2">
    <source>
        <dbReference type="Proteomes" id="UP000676325"/>
    </source>
</evidence>
<reference evidence="1" key="1">
    <citation type="submission" date="2021-04" db="EMBL/GenBank/DDBJ databases">
        <title>Genome based classification of Actinospica acidithermotolerans sp. nov., an actinobacterium isolated from an Indonesian hot spring.</title>
        <authorList>
            <person name="Kusuma A.B."/>
            <person name="Putra K.E."/>
            <person name="Nafisah S."/>
            <person name="Loh J."/>
            <person name="Nouioui I."/>
            <person name="Goodfellow M."/>
        </authorList>
    </citation>
    <scope>NUCLEOTIDE SEQUENCE</scope>
    <source>
        <strain evidence="1">MGRD01-02</strain>
    </source>
</reference>
<keyword evidence="2" id="KW-1185">Reference proteome</keyword>
<accession>A0A941E9L9</accession>
<dbReference type="AlphaFoldDB" id="A0A941E9L9"/>
<organism evidence="1 2">
    <name type="scientific">Actinospica acidithermotolerans</name>
    <dbReference type="NCBI Taxonomy" id="2828514"/>
    <lineage>
        <taxon>Bacteria</taxon>
        <taxon>Bacillati</taxon>
        <taxon>Actinomycetota</taxon>
        <taxon>Actinomycetes</taxon>
        <taxon>Catenulisporales</taxon>
        <taxon>Actinospicaceae</taxon>
        <taxon>Actinospica</taxon>
    </lineage>
</organism>
<comment type="caution">
    <text evidence="1">The sequence shown here is derived from an EMBL/GenBank/DDBJ whole genome shotgun (WGS) entry which is preliminary data.</text>
</comment>
<dbReference type="EMBL" id="JAGSOH010000066">
    <property type="protein sequence ID" value="MBR7828785.1"/>
    <property type="molecule type" value="Genomic_DNA"/>
</dbReference>
<gene>
    <name evidence="1" type="ORF">KDK95_20925</name>
</gene>
<proteinExistence type="predicted"/>
<evidence type="ECO:0008006" key="3">
    <source>
        <dbReference type="Google" id="ProtNLM"/>
    </source>
</evidence>
<evidence type="ECO:0000313" key="1">
    <source>
        <dbReference type="EMBL" id="MBR7828785.1"/>
    </source>
</evidence>